<feature type="non-terminal residue" evidence="1">
    <location>
        <position position="1"/>
    </location>
</feature>
<feature type="non-terminal residue" evidence="1">
    <location>
        <position position="75"/>
    </location>
</feature>
<name>A0A9X9LIN1_GULGU</name>
<dbReference type="PANTHER" id="PTHR23053">
    <property type="entry name" value="DLEC1 DELETED IN LUNG AND ESOPHAGEAL CANCER 1"/>
    <property type="match status" value="1"/>
</dbReference>
<sequence length="75" mass="8428">TEKTDPIPSQVEVQEPPWILEREEIFSIGIEEVFDILPLYGVLQPHSSHQMSFTFYGHCDIVAQAKALCEVEGGP</sequence>
<dbReference type="PANTHER" id="PTHR23053:SF0">
    <property type="entry name" value="HYDROCEPHALUS-INDUCING PROTEIN HOMOLOG"/>
    <property type="match status" value="1"/>
</dbReference>
<dbReference type="GO" id="GO:0003341">
    <property type="term" value="P:cilium movement"/>
    <property type="evidence" value="ECO:0007669"/>
    <property type="project" value="TreeGrafter"/>
</dbReference>
<accession>A0A9X9LIN1</accession>
<keyword evidence="2" id="KW-1185">Reference proteome</keyword>
<dbReference type="GO" id="GO:0005930">
    <property type="term" value="C:axoneme"/>
    <property type="evidence" value="ECO:0007669"/>
    <property type="project" value="TreeGrafter"/>
</dbReference>
<dbReference type="InterPro" id="IPR033305">
    <property type="entry name" value="Hydin-like"/>
</dbReference>
<evidence type="ECO:0000313" key="2">
    <source>
        <dbReference type="Proteomes" id="UP000269945"/>
    </source>
</evidence>
<dbReference type="AlphaFoldDB" id="A0A9X9LIN1"/>
<gene>
    <name evidence="1" type="ORF">BN2614_LOCUS3</name>
</gene>
<proteinExistence type="predicted"/>
<reference evidence="1 2" key="1">
    <citation type="submission" date="2018-10" db="EMBL/GenBank/DDBJ databases">
        <authorList>
            <person name="Ekblom R."/>
            <person name="Jareborg N."/>
        </authorList>
    </citation>
    <scope>NUCLEOTIDE SEQUENCE [LARGE SCALE GENOMIC DNA]</scope>
    <source>
        <tissue evidence="1">Muscle</tissue>
    </source>
</reference>
<dbReference type="Proteomes" id="UP000269945">
    <property type="component" value="Unassembled WGS sequence"/>
</dbReference>
<dbReference type="EMBL" id="CYRY02004470">
    <property type="protein sequence ID" value="VCW68979.1"/>
    <property type="molecule type" value="Genomic_DNA"/>
</dbReference>
<organism evidence="1 2">
    <name type="scientific">Gulo gulo</name>
    <name type="common">Wolverine</name>
    <name type="synonym">Gluton</name>
    <dbReference type="NCBI Taxonomy" id="48420"/>
    <lineage>
        <taxon>Eukaryota</taxon>
        <taxon>Metazoa</taxon>
        <taxon>Chordata</taxon>
        <taxon>Craniata</taxon>
        <taxon>Vertebrata</taxon>
        <taxon>Euteleostomi</taxon>
        <taxon>Mammalia</taxon>
        <taxon>Eutheria</taxon>
        <taxon>Laurasiatheria</taxon>
        <taxon>Carnivora</taxon>
        <taxon>Caniformia</taxon>
        <taxon>Musteloidea</taxon>
        <taxon>Mustelidae</taxon>
        <taxon>Guloninae</taxon>
        <taxon>Gulo</taxon>
    </lineage>
</organism>
<comment type="caution">
    <text evidence="1">The sequence shown here is derived from an EMBL/GenBank/DDBJ whole genome shotgun (WGS) entry which is preliminary data.</text>
</comment>
<dbReference type="GO" id="GO:1904158">
    <property type="term" value="P:axonemal central apparatus assembly"/>
    <property type="evidence" value="ECO:0007669"/>
    <property type="project" value="TreeGrafter"/>
</dbReference>
<protein>
    <submittedName>
        <fullName evidence="1">Uncharacterized protein</fullName>
    </submittedName>
</protein>
<evidence type="ECO:0000313" key="1">
    <source>
        <dbReference type="EMBL" id="VCW68979.1"/>
    </source>
</evidence>